<dbReference type="PROSITE" id="PS51873">
    <property type="entry name" value="TRIAD"/>
    <property type="match status" value="1"/>
</dbReference>
<keyword evidence="13" id="KW-1185">Reference proteome</keyword>
<keyword evidence="3" id="KW-0808">Transferase</keyword>
<comment type="catalytic activity">
    <reaction evidence="1">
        <text>[E2 ubiquitin-conjugating enzyme]-S-ubiquitinyl-L-cysteine + [acceptor protein]-L-lysine = [E2 ubiquitin-conjugating enzyme]-L-cysteine + [acceptor protein]-N(6)-ubiquitinyl-L-lysine.</text>
        <dbReference type="EC" id="2.3.2.31"/>
    </reaction>
</comment>
<comment type="caution">
    <text evidence="12">The sequence shown here is derived from an EMBL/GenBank/DDBJ whole genome shotgun (WGS) entry which is preliminary data.</text>
</comment>
<name>A0A9P8JZD6_AURME</name>
<keyword evidence="8" id="KW-0862">Zinc</keyword>
<dbReference type="InterPro" id="IPR044066">
    <property type="entry name" value="TRIAD_supradom"/>
</dbReference>
<dbReference type="Gene3D" id="1.20.120.1750">
    <property type="match status" value="1"/>
</dbReference>
<dbReference type="PROSITE" id="PS50089">
    <property type="entry name" value="ZF_RING_2"/>
    <property type="match status" value="1"/>
</dbReference>
<feature type="non-terminal residue" evidence="12">
    <location>
        <position position="571"/>
    </location>
</feature>
<dbReference type="EMBL" id="JAHFXS010000276">
    <property type="protein sequence ID" value="KAG9986785.1"/>
    <property type="molecule type" value="Genomic_DNA"/>
</dbReference>
<evidence type="ECO:0000256" key="6">
    <source>
        <dbReference type="ARBA" id="ARBA00022771"/>
    </source>
</evidence>
<dbReference type="SUPFAM" id="SSF57850">
    <property type="entry name" value="RING/U-box"/>
    <property type="match status" value="2"/>
</dbReference>
<keyword evidence="6 9" id="KW-0863">Zinc-finger</keyword>
<dbReference type="CDD" id="cd20335">
    <property type="entry name" value="BRcat_RBR"/>
    <property type="match status" value="1"/>
</dbReference>
<reference evidence="12" key="2">
    <citation type="submission" date="2021-08" db="EMBL/GenBank/DDBJ databases">
        <authorList>
            <person name="Gostincar C."/>
            <person name="Sun X."/>
            <person name="Song Z."/>
            <person name="Gunde-Cimerman N."/>
        </authorList>
    </citation>
    <scope>NUCLEOTIDE SEQUENCE</scope>
    <source>
        <strain evidence="12">EXF-9298</strain>
    </source>
</reference>
<reference evidence="12" key="1">
    <citation type="journal article" date="2021" name="J Fungi (Basel)">
        <title>Virulence traits and population genomics of the black yeast Aureobasidium melanogenum.</title>
        <authorList>
            <person name="Cernosa A."/>
            <person name="Sun X."/>
            <person name="Gostincar C."/>
            <person name="Fang C."/>
            <person name="Gunde-Cimerman N."/>
            <person name="Song Z."/>
        </authorList>
    </citation>
    <scope>NUCLEOTIDE SEQUENCE</scope>
    <source>
        <strain evidence="12">EXF-9298</strain>
    </source>
</reference>
<dbReference type="PROSITE" id="PS00518">
    <property type="entry name" value="ZF_RING_1"/>
    <property type="match status" value="1"/>
</dbReference>
<evidence type="ECO:0000256" key="4">
    <source>
        <dbReference type="ARBA" id="ARBA00022723"/>
    </source>
</evidence>
<evidence type="ECO:0000256" key="2">
    <source>
        <dbReference type="ARBA" id="ARBA00012251"/>
    </source>
</evidence>
<proteinExistence type="predicted"/>
<organism evidence="12 13">
    <name type="scientific">Aureobasidium melanogenum</name>
    <name type="common">Aureobasidium pullulans var. melanogenum</name>
    <dbReference type="NCBI Taxonomy" id="46634"/>
    <lineage>
        <taxon>Eukaryota</taxon>
        <taxon>Fungi</taxon>
        <taxon>Dikarya</taxon>
        <taxon>Ascomycota</taxon>
        <taxon>Pezizomycotina</taxon>
        <taxon>Dothideomycetes</taxon>
        <taxon>Dothideomycetidae</taxon>
        <taxon>Dothideales</taxon>
        <taxon>Saccotheciaceae</taxon>
        <taxon>Aureobasidium</taxon>
    </lineage>
</organism>
<dbReference type="EC" id="2.3.2.31" evidence="2"/>
<dbReference type="Proteomes" id="UP000729357">
    <property type="component" value="Unassembled WGS sequence"/>
</dbReference>
<evidence type="ECO:0000256" key="8">
    <source>
        <dbReference type="ARBA" id="ARBA00022833"/>
    </source>
</evidence>
<keyword evidence="5" id="KW-0677">Repeat</keyword>
<evidence type="ECO:0000256" key="3">
    <source>
        <dbReference type="ARBA" id="ARBA00022679"/>
    </source>
</evidence>
<dbReference type="Gene3D" id="3.30.40.10">
    <property type="entry name" value="Zinc/RING finger domain, C3HC4 (zinc finger)"/>
    <property type="match status" value="1"/>
</dbReference>
<gene>
    <name evidence="12" type="ORF">KCU98_g3790</name>
</gene>
<dbReference type="InterPro" id="IPR013083">
    <property type="entry name" value="Znf_RING/FYVE/PHD"/>
</dbReference>
<dbReference type="InterPro" id="IPR001841">
    <property type="entry name" value="Znf_RING"/>
</dbReference>
<dbReference type="GO" id="GO:0008270">
    <property type="term" value="F:zinc ion binding"/>
    <property type="evidence" value="ECO:0007669"/>
    <property type="project" value="UniProtKB-KW"/>
</dbReference>
<dbReference type="Pfam" id="PF01485">
    <property type="entry name" value="IBR"/>
    <property type="match status" value="1"/>
</dbReference>
<evidence type="ECO:0000256" key="7">
    <source>
        <dbReference type="ARBA" id="ARBA00022786"/>
    </source>
</evidence>
<dbReference type="InterPro" id="IPR017907">
    <property type="entry name" value="Znf_RING_CS"/>
</dbReference>
<sequence length="571" mass="63694">MDPNTAAFILQLQRDELQVALSEGTAYDEVALQLQLEELNLVETAHIDTTEQQTPLNSRHHWTAAHSNPLILDSPVSFPNGAMPIDDLDNDQDDDNQPKSPFTCVACTDTFPWSNILETPCGHHYCIECLSELFELSMQDETLYPPRCCQQTIPLEEAKLVLDPKLIRNFEHKSIELDTKDRTYCFDPRCSTFIPAEHITDDVATCPGCGKRSYAICKAAAHRGDCPRDENLQQLLQAAENQGWQRCYQCRRVVDLRSGCNHITCRCGAHFCYVCGASWIPRTCRCPQWDENRLQERAEQIFARDPRHRLFRPPQGALDPAVDAAAAVPAKPPVIAEDVVAHAQPAIPVYLRNLPEHVRAEVEHRLRNVPDHVRARVEHALEVRAAANLPARPAAPAVVEPARMARPVFDLPMQFPPAENAPVARPAVQLDPVIPIPVLCSCQSELLAPLLKMPLPFTSNASSLRSERISDATTNATMRDGRVTVAVTVAKSLTTCFPTTSLSVANVTFELASVVAATDFKASRRLSAYRSSNVLATWIRQSAARLDLSWLAYAGDFRKLTAWRKMILRIH</sequence>
<dbReference type="GO" id="GO:0016567">
    <property type="term" value="P:protein ubiquitination"/>
    <property type="evidence" value="ECO:0007669"/>
    <property type="project" value="InterPro"/>
</dbReference>
<dbReference type="InterPro" id="IPR002867">
    <property type="entry name" value="IBR_dom"/>
</dbReference>
<feature type="domain" description="RING-type" evidence="10">
    <location>
        <begin position="104"/>
        <end position="148"/>
    </location>
</feature>
<evidence type="ECO:0000256" key="1">
    <source>
        <dbReference type="ARBA" id="ARBA00001798"/>
    </source>
</evidence>
<keyword evidence="7" id="KW-0833">Ubl conjugation pathway</keyword>
<feature type="domain" description="RING-type" evidence="11">
    <location>
        <begin position="100"/>
        <end position="290"/>
    </location>
</feature>
<dbReference type="GO" id="GO:0061630">
    <property type="term" value="F:ubiquitin protein ligase activity"/>
    <property type="evidence" value="ECO:0007669"/>
    <property type="project" value="UniProtKB-EC"/>
</dbReference>
<evidence type="ECO:0000256" key="5">
    <source>
        <dbReference type="ARBA" id="ARBA00022737"/>
    </source>
</evidence>
<dbReference type="InterPro" id="IPR031127">
    <property type="entry name" value="E3_UB_ligase_RBR"/>
</dbReference>
<evidence type="ECO:0000256" key="9">
    <source>
        <dbReference type="PROSITE-ProRule" id="PRU00175"/>
    </source>
</evidence>
<accession>A0A9P8JZD6</accession>
<evidence type="ECO:0000313" key="13">
    <source>
        <dbReference type="Proteomes" id="UP000729357"/>
    </source>
</evidence>
<evidence type="ECO:0000313" key="12">
    <source>
        <dbReference type="EMBL" id="KAG9986785.1"/>
    </source>
</evidence>
<keyword evidence="4" id="KW-0479">Metal-binding</keyword>
<dbReference type="AlphaFoldDB" id="A0A9P8JZD6"/>
<evidence type="ECO:0000259" key="10">
    <source>
        <dbReference type="PROSITE" id="PS50089"/>
    </source>
</evidence>
<dbReference type="CDD" id="cd22584">
    <property type="entry name" value="Rcat_RBR_unk"/>
    <property type="match status" value="1"/>
</dbReference>
<protein>
    <recommendedName>
        <fullName evidence="2">RBR-type E3 ubiquitin transferase</fullName>
        <ecNumber evidence="2">2.3.2.31</ecNumber>
    </recommendedName>
</protein>
<dbReference type="PANTHER" id="PTHR11685">
    <property type="entry name" value="RBR FAMILY RING FINGER AND IBR DOMAIN-CONTAINING"/>
    <property type="match status" value="1"/>
</dbReference>
<evidence type="ECO:0000259" key="11">
    <source>
        <dbReference type="PROSITE" id="PS51873"/>
    </source>
</evidence>
<dbReference type="SMART" id="SM00647">
    <property type="entry name" value="IBR"/>
    <property type="match status" value="2"/>
</dbReference>